<comment type="caution">
    <text evidence="2">The sequence shown here is derived from an EMBL/GenBank/DDBJ whole genome shotgun (WGS) entry which is preliminary data.</text>
</comment>
<feature type="compositionally biased region" description="Basic and acidic residues" evidence="1">
    <location>
        <begin position="7"/>
        <end position="34"/>
    </location>
</feature>
<keyword evidence="3" id="KW-1185">Reference proteome</keyword>
<protein>
    <submittedName>
        <fullName evidence="2">Uncharacterized protein</fullName>
    </submittedName>
</protein>
<evidence type="ECO:0000313" key="3">
    <source>
        <dbReference type="Proteomes" id="UP001497522"/>
    </source>
</evidence>
<organism evidence="2 3">
    <name type="scientific">Sphagnum jensenii</name>
    <dbReference type="NCBI Taxonomy" id="128206"/>
    <lineage>
        <taxon>Eukaryota</taxon>
        <taxon>Viridiplantae</taxon>
        <taxon>Streptophyta</taxon>
        <taxon>Embryophyta</taxon>
        <taxon>Bryophyta</taxon>
        <taxon>Sphagnophytina</taxon>
        <taxon>Sphagnopsida</taxon>
        <taxon>Sphagnales</taxon>
        <taxon>Sphagnaceae</taxon>
        <taxon>Sphagnum</taxon>
    </lineage>
</organism>
<feature type="region of interest" description="Disordered" evidence="1">
    <location>
        <begin position="1"/>
        <end position="54"/>
    </location>
</feature>
<reference evidence="2" key="1">
    <citation type="submission" date="2024-03" db="EMBL/GenBank/DDBJ databases">
        <authorList>
            <consortium name="ELIXIR-Norway"/>
            <consortium name="Elixir Norway"/>
        </authorList>
    </citation>
    <scope>NUCLEOTIDE SEQUENCE</scope>
</reference>
<accession>A0ABP0ZZJ4</accession>
<dbReference type="Proteomes" id="UP001497522">
    <property type="component" value="Unassembled WGS sequence"/>
</dbReference>
<name>A0ABP0ZZJ4_9BRYO</name>
<dbReference type="EMBL" id="CAXHBF010000210">
    <property type="protein sequence ID" value="CAK9855503.1"/>
    <property type="molecule type" value="Genomic_DNA"/>
</dbReference>
<sequence length="66" mass="7246">MILSHSNDSETKPTETNGIEEKMEEADAKERGLDADMESETQGKLNAGGDDHGYLDVAILPDQKLR</sequence>
<evidence type="ECO:0000313" key="2">
    <source>
        <dbReference type="EMBL" id="CAK9855503.1"/>
    </source>
</evidence>
<proteinExistence type="predicted"/>
<gene>
    <name evidence="2" type="ORF">CSSPJE1EN2_LOCUS25435</name>
</gene>
<evidence type="ECO:0000256" key="1">
    <source>
        <dbReference type="SAM" id="MobiDB-lite"/>
    </source>
</evidence>